<evidence type="ECO:0000313" key="3">
    <source>
        <dbReference type="Proteomes" id="UP000272025"/>
    </source>
</evidence>
<reference evidence="2 3" key="1">
    <citation type="journal article" date="2018" name="Mol. Ecol.">
        <title>The obligate alkalophilic soda-lake fungus Sodiomyces alkalinus has shifted to a protein diet.</title>
        <authorList>
            <person name="Grum-Grzhimaylo A.A."/>
            <person name="Falkoski D.L."/>
            <person name="van den Heuvel J."/>
            <person name="Valero-Jimenez C.A."/>
            <person name="Min B."/>
            <person name="Choi I.G."/>
            <person name="Lipzen A."/>
            <person name="Daum C.G."/>
            <person name="Aanen D.K."/>
            <person name="Tsang A."/>
            <person name="Henrissat B."/>
            <person name="Bilanenko E.N."/>
            <person name="de Vries R.P."/>
            <person name="van Kan J.A.L."/>
            <person name="Grigoriev I.V."/>
            <person name="Debets A.J.M."/>
        </authorList>
    </citation>
    <scope>NUCLEOTIDE SEQUENCE [LARGE SCALE GENOMIC DNA]</scope>
    <source>
        <strain evidence="2 3">F11</strain>
    </source>
</reference>
<dbReference type="GeneID" id="39583314"/>
<gene>
    <name evidence="2" type="ORF">SODALDRAFT_376702</name>
</gene>
<feature type="compositionally biased region" description="Polar residues" evidence="1">
    <location>
        <begin position="407"/>
        <end position="417"/>
    </location>
</feature>
<dbReference type="Proteomes" id="UP000272025">
    <property type="component" value="Unassembled WGS sequence"/>
</dbReference>
<accession>A0A3N2Q2Y0</accession>
<feature type="region of interest" description="Disordered" evidence="1">
    <location>
        <begin position="28"/>
        <end position="48"/>
    </location>
</feature>
<evidence type="ECO:0000313" key="2">
    <source>
        <dbReference type="EMBL" id="ROT40975.1"/>
    </source>
</evidence>
<name>A0A3N2Q2Y0_SODAK</name>
<feature type="region of interest" description="Disordered" evidence="1">
    <location>
        <begin position="407"/>
        <end position="433"/>
    </location>
</feature>
<dbReference type="AlphaFoldDB" id="A0A3N2Q2Y0"/>
<evidence type="ECO:0000256" key="1">
    <source>
        <dbReference type="SAM" id="MobiDB-lite"/>
    </source>
</evidence>
<dbReference type="EMBL" id="ML119052">
    <property type="protein sequence ID" value="ROT40975.1"/>
    <property type="molecule type" value="Genomic_DNA"/>
</dbReference>
<dbReference type="RefSeq" id="XP_028468781.1">
    <property type="nucleotide sequence ID" value="XM_028614837.1"/>
</dbReference>
<proteinExistence type="predicted"/>
<feature type="compositionally biased region" description="Gly residues" evidence="1">
    <location>
        <begin position="424"/>
        <end position="433"/>
    </location>
</feature>
<keyword evidence="3" id="KW-1185">Reference proteome</keyword>
<protein>
    <submittedName>
        <fullName evidence="2">Uncharacterized protein</fullName>
    </submittedName>
</protein>
<sequence length="433" mass="49031">MFSLHAHRENVVFRNAIRDIEPQASQTHVGGLGWTRGDVSPSRRHDSGIAAPVTKNIVGSLNGAGNDGAQNTTYQVEQGRVDEIETAEPSFGTLSAAKALLWAWRFVAVRKFYGTYDYNTYHHQNFAQLRPLASERVRRRCMAYIMGHGGLNVVGSMRRDVKFWTMGQRPQPKHPRYDAAEKEPLRLPGGRFSSIMGQDAARGVAKPWEGATDDSAFRLDSRSFHFRARSIVYLMKPSIWRCHFVSAKALVLFRPRPQISWPDPSGVPRRTDRVSQVVDKLTHPGVNKADCPLYTMEASDQDSPNITPTLWSQGPILVAAKTDKREQKTEPGGRIRRCLAVAWRVAPNGRYGLIMAGEKERNKSRRMLGLTKMWRWPLRPWRWHGSFPGLLRQADWGKGDFWSYPNELQTNPQLSTRNPHRLHSGGGWMDPGS</sequence>
<organism evidence="2 3">
    <name type="scientific">Sodiomyces alkalinus (strain CBS 110278 / VKM F-3762 / F11)</name>
    <name type="common">Alkaliphilic filamentous fungus</name>
    <dbReference type="NCBI Taxonomy" id="1314773"/>
    <lineage>
        <taxon>Eukaryota</taxon>
        <taxon>Fungi</taxon>
        <taxon>Dikarya</taxon>
        <taxon>Ascomycota</taxon>
        <taxon>Pezizomycotina</taxon>
        <taxon>Sordariomycetes</taxon>
        <taxon>Hypocreomycetidae</taxon>
        <taxon>Glomerellales</taxon>
        <taxon>Plectosphaerellaceae</taxon>
        <taxon>Sodiomyces</taxon>
    </lineage>
</organism>